<dbReference type="SUPFAM" id="SSF52266">
    <property type="entry name" value="SGNH hydrolase"/>
    <property type="match status" value="1"/>
</dbReference>
<organism evidence="4 5">
    <name type="scientific">Actinoplanes xinjiangensis</name>
    <dbReference type="NCBI Taxonomy" id="512350"/>
    <lineage>
        <taxon>Bacteria</taxon>
        <taxon>Bacillati</taxon>
        <taxon>Actinomycetota</taxon>
        <taxon>Actinomycetes</taxon>
        <taxon>Micromonosporales</taxon>
        <taxon>Micromonosporaceae</taxon>
        <taxon>Actinoplanes</taxon>
    </lineage>
</organism>
<keyword evidence="2" id="KW-0732">Signal</keyword>
<feature type="domain" description="SGNH hydrolase-type esterase" evidence="3">
    <location>
        <begin position="193"/>
        <end position="377"/>
    </location>
</feature>
<proteinExistence type="predicted"/>
<dbReference type="CDD" id="cd01830">
    <property type="entry name" value="XynE_like"/>
    <property type="match status" value="1"/>
</dbReference>
<accession>A0A316EJW3</accession>
<sequence>MRRAVVFLLLLSAGCTAPEPPRRPAPPVSSVTPSAPVTPQWTGTWAAAVQGDGRAFDDHTLRQIVHTSIGGHAARLHLTNEFGTRPLTIGSAGLGAHRAVTFGGRPSVTIPVGGSAVSDEVPFVVPADADVAVTLYLPAATGPSTRHPVASRRNWVAAGEQVFATRLTGARAERSWYFLSGLDVRGGAGAVVAFGASITDGLGSPFGGDRRWPDLLSDRLRASGREIGVLNTGLSGNRLTADEHGERAPARFARDVLRRAGVRWVIISDDALNDLGAADPPPAGRLIAGLRELITRAHAAGVRVICSTLTPYEGAGYWTSGGEAGRAAVNTFLRSPGSGCDAVLDQDEALRDPARPARFLRRYDSGDHLHPSAAGLQAIADAVDLRWFAP</sequence>
<dbReference type="InterPro" id="IPR053140">
    <property type="entry name" value="GDSL_Rv0518-like"/>
</dbReference>
<dbReference type="Pfam" id="PF13472">
    <property type="entry name" value="Lipase_GDSL_2"/>
    <property type="match status" value="1"/>
</dbReference>
<feature type="chain" id="PRO_5039134367" evidence="2">
    <location>
        <begin position="18"/>
        <end position="390"/>
    </location>
</feature>
<dbReference type="Gene3D" id="3.40.50.1110">
    <property type="entry name" value="SGNH hydrolase"/>
    <property type="match status" value="1"/>
</dbReference>
<feature type="signal peptide" evidence="2">
    <location>
        <begin position="1"/>
        <end position="17"/>
    </location>
</feature>
<dbReference type="AlphaFoldDB" id="A0A316EJW3"/>
<evidence type="ECO:0000256" key="1">
    <source>
        <dbReference type="SAM" id="MobiDB-lite"/>
    </source>
</evidence>
<dbReference type="PANTHER" id="PTHR43784">
    <property type="entry name" value="GDSL-LIKE LIPASE/ACYLHYDROLASE, PUTATIVE (AFU_ORTHOLOGUE AFUA_2G00820)-RELATED"/>
    <property type="match status" value="1"/>
</dbReference>
<dbReference type="Proteomes" id="UP000245697">
    <property type="component" value="Unassembled WGS sequence"/>
</dbReference>
<protein>
    <submittedName>
        <fullName evidence="4">Lysophospholipase L1-like esterase</fullName>
    </submittedName>
</protein>
<feature type="compositionally biased region" description="Low complexity" evidence="1">
    <location>
        <begin position="28"/>
        <end position="37"/>
    </location>
</feature>
<evidence type="ECO:0000313" key="4">
    <source>
        <dbReference type="EMBL" id="PWK32047.1"/>
    </source>
</evidence>
<dbReference type="InterPro" id="IPR013830">
    <property type="entry name" value="SGNH_hydro"/>
</dbReference>
<dbReference type="PROSITE" id="PS51257">
    <property type="entry name" value="PROKAR_LIPOPROTEIN"/>
    <property type="match status" value="1"/>
</dbReference>
<dbReference type="PANTHER" id="PTHR43784:SF2">
    <property type="entry name" value="GDSL-LIKE LIPASE_ACYLHYDROLASE, PUTATIVE (AFU_ORTHOLOGUE AFUA_2G00820)-RELATED"/>
    <property type="match status" value="1"/>
</dbReference>
<keyword evidence="5" id="KW-1185">Reference proteome</keyword>
<dbReference type="EMBL" id="QGGR01000031">
    <property type="protein sequence ID" value="PWK32047.1"/>
    <property type="molecule type" value="Genomic_DNA"/>
</dbReference>
<comment type="caution">
    <text evidence="4">The sequence shown here is derived from an EMBL/GenBank/DDBJ whole genome shotgun (WGS) entry which is preliminary data.</text>
</comment>
<evidence type="ECO:0000259" key="3">
    <source>
        <dbReference type="Pfam" id="PF13472"/>
    </source>
</evidence>
<dbReference type="RefSeq" id="WP_203896560.1">
    <property type="nucleotide sequence ID" value="NZ_BONA01000085.1"/>
</dbReference>
<evidence type="ECO:0000256" key="2">
    <source>
        <dbReference type="SAM" id="SignalP"/>
    </source>
</evidence>
<feature type="region of interest" description="Disordered" evidence="1">
    <location>
        <begin position="18"/>
        <end position="37"/>
    </location>
</feature>
<dbReference type="InterPro" id="IPR036514">
    <property type="entry name" value="SGNH_hydro_sf"/>
</dbReference>
<evidence type="ECO:0000313" key="5">
    <source>
        <dbReference type="Proteomes" id="UP000245697"/>
    </source>
</evidence>
<gene>
    <name evidence="4" type="ORF">BC793_13142</name>
</gene>
<reference evidence="4 5" key="1">
    <citation type="submission" date="2018-05" db="EMBL/GenBank/DDBJ databases">
        <title>Genomic Encyclopedia of Archaeal and Bacterial Type Strains, Phase II (KMG-II): from individual species to whole genera.</title>
        <authorList>
            <person name="Goeker M."/>
        </authorList>
    </citation>
    <scope>NUCLEOTIDE SEQUENCE [LARGE SCALE GENOMIC DNA]</scope>
    <source>
        <strain evidence="4 5">DSM 45184</strain>
    </source>
</reference>
<name>A0A316EJW3_9ACTN</name>